<keyword evidence="13" id="KW-1185">Reference proteome</keyword>
<dbReference type="SMART" id="SM00355">
    <property type="entry name" value="ZnF_C2H2"/>
    <property type="match status" value="3"/>
</dbReference>
<comment type="subcellular location">
    <subcellularLocation>
        <location evidence="1">Nucleus</location>
    </subcellularLocation>
</comment>
<evidence type="ECO:0000256" key="3">
    <source>
        <dbReference type="ARBA" id="ARBA00022737"/>
    </source>
</evidence>
<evidence type="ECO:0000256" key="10">
    <source>
        <dbReference type="SAM" id="MobiDB-lite"/>
    </source>
</evidence>
<keyword evidence="6" id="KW-0238">DNA-binding</keyword>
<keyword evidence="3" id="KW-0677">Repeat</keyword>
<gene>
    <name evidence="12" type="ORF">MSPICULIGERA_LOCUS14131</name>
</gene>
<reference evidence="12" key="1">
    <citation type="submission" date="2023-06" db="EMBL/GenBank/DDBJ databases">
        <authorList>
            <person name="Delattre M."/>
        </authorList>
    </citation>
    <scope>NUCLEOTIDE SEQUENCE</scope>
    <source>
        <strain evidence="12">AF72</strain>
    </source>
</reference>
<dbReference type="GO" id="GO:0008270">
    <property type="term" value="F:zinc ion binding"/>
    <property type="evidence" value="ECO:0007669"/>
    <property type="project" value="UniProtKB-KW"/>
</dbReference>
<organism evidence="12 13">
    <name type="scientific">Mesorhabditis spiculigera</name>
    <dbReference type="NCBI Taxonomy" id="96644"/>
    <lineage>
        <taxon>Eukaryota</taxon>
        <taxon>Metazoa</taxon>
        <taxon>Ecdysozoa</taxon>
        <taxon>Nematoda</taxon>
        <taxon>Chromadorea</taxon>
        <taxon>Rhabditida</taxon>
        <taxon>Rhabditina</taxon>
        <taxon>Rhabditomorpha</taxon>
        <taxon>Rhabditoidea</taxon>
        <taxon>Rhabditidae</taxon>
        <taxon>Mesorhabditinae</taxon>
        <taxon>Mesorhabditis</taxon>
    </lineage>
</organism>
<evidence type="ECO:0000259" key="11">
    <source>
        <dbReference type="PROSITE" id="PS50157"/>
    </source>
</evidence>
<evidence type="ECO:0000256" key="4">
    <source>
        <dbReference type="ARBA" id="ARBA00022771"/>
    </source>
</evidence>
<evidence type="ECO:0000256" key="9">
    <source>
        <dbReference type="SAM" id="Coils"/>
    </source>
</evidence>
<evidence type="ECO:0000256" key="2">
    <source>
        <dbReference type="ARBA" id="ARBA00022723"/>
    </source>
</evidence>
<feature type="domain" description="C2H2-type" evidence="11">
    <location>
        <begin position="183"/>
        <end position="211"/>
    </location>
</feature>
<evidence type="ECO:0000256" key="5">
    <source>
        <dbReference type="ARBA" id="ARBA00022833"/>
    </source>
</evidence>
<dbReference type="PANTHER" id="PTHR24392">
    <property type="entry name" value="ZINC FINGER PROTEIN"/>
    <property type="match status" value="1"/>
</dbReference>
<keyword evidence="7" id="KW-0539">Nucleus</keyword>
<name>A0AA36CWQ8_9BILA</name>
<comment type="caution">
    <text evidence="12">The sequence shown here is derived from an EMBL/GenBank/DDBJ whole genome shotgun (WGS) entry which is preliminary data.</text>
</comment>
<sequence length="442" mass="49725">MSPAANDPESKLTCQDCNRSLRAQPTETRQILCLVSHCRTHVNKKTLECSACGFAAGTQEIEQHIQDLHDGKAEMINFRDANYKEQLAAECAKNFPHFADKLREHVSKASEKNEESFESKPEEEDEVDEKPDWKCFTSPAASKQGRNRYPCKSCAKILNIENPNRVGVMIVQHCATHSRQKPYECSECTFTARTRTYVLQHIRQDHNGRGHELVKFPPNYLEELEKQCLDNFTADPDRVRAAIGRLRRWYLSHRESNNENTTPPAKRARLSDFYAASDFCTPDFSIPTEMPMFPTPQMTPADPVPSLTIASQPAPVSDVPQYNPENVKQESNVASMPTTLAAELSVPQPLTVAKPVPMPMPIVQMQVQNPAPIPTIDNSQLLAQIAEQAATIEMLKQRIKALEEEATTKAKQQAMLYSHIGELSAQAHYMKSELAEIKKEVP</sequence>
<evidence type="ECO:0000313" key="13">
    <source>
        <dbReference type="Proteomes" id="UP001177023"/>
    </source>
</evidence>
<evidence type="ECO:0000256" key="7">
    <source>
        <dbReference type="ARBA" id="ARBA00023242"/>
    </source>
</evidence>
<evidence type="ECO:0000313" key="12">
    <source>
        <dbReference type="EMBL" id="CAJ0575828.1"/>
    </source>
</evidence>
<evidence type="ECO:0000256" key="6">
    <source>
        <dbReference type="ARBA" id="ARBA00023125"/>
    </source>
</evidence>
<dbReference type="SUPFAM" id="SSF57667">
    <property type="entry name" value="beta-beta-alpha zinc fingers"/>
    <property type="match status" value="1"/>
</dbReference>
<evidence type="ECO:0000256" key="1">
    <source>
        <dbReference type="ARBA" id="ARBA00004123"/>
    </source>
</evidence>
<dbReference type="PROSITE" id="PS50157">
    <property type="entry name" value="ZINC_FINGER_C2H2_2"/>
    <property type="match status" value="1"/>
</dbReference>
<dbReference type="Gene3D" id="3.30.160.60">
    <property type="entry name" value="Classic Zinc Finger"/>
    <property type="match status" value="1"/>
</dbReference>
<keyword evidence="2" id="KW-0479">Metal-binding</keyword>
<feature type="region of interest" description="Disordered" evidence="10">
    <location>
        <begin position="106"/>
        <end position="131"/>
    </location>
</feature>
<keyword evidence="9" id="KW-0175">Coiled coil</keyword>
<dbReference type="InterPro" id="IPR013087">
    <property type="entry name" value="Znf_C2H2_type"/>
</dbReference>
<feature type="compositionally biased region" description="Basic and acidic residues" evidence="10">
    <location>
        <begin position="106"/>
        <end position="120"/>
    </location>
</feature>
<feature type="coiled-coil region" evidence="9">
    <location>
        <begin position="378"/>
        <end position="412"/>
    </location>
</feature>
<dbReference type="Proteomes" id="UP001177023">
    <property type="component" value="Unassembled WGS sequence"/>
</dbReference>
<dbReference type="PANTHER" id="PTHR24392:SF56">
    <property type="entry name" value="ZINC FINGER PROTEIN 510"/>
    <property type="match status" value="1"/>
</dbReference>
<proteinExistence type="predicted"/>
<dbReference type="InterPro" id="IPR036236">
    <property type="entry name" value="Znf_C2H2_sf"/>
</dbReference>
<dbReference type="GO" id="GO:0005634">
    <property type="term" value="C:nucleus"/>
    <property type="evidence" value="ECO:0007669"/>
    <property type="project" value="UniProtKB-SubCell"/>
</dbReference>
<dbReference type="EMBL" id="CATQJA010002641">
    <property type="protein sequence ID" value="CAJ0575828.1"/>
    <property type="molecule type" value="Genomic_DNA"/>
</dbReference>
<protein>
    <recommendedName>
        <fullName evidence="11">C2H2-type domain-containing protein</fullName>
    </recommendedName>
</protein>
<feature type="non-terminal residue" evidence="12">
    <location>
        <position position="1"/>
    </location>
</feature>
<dbReference type="AlphaFoldDB" id="A0AA36CWQ8"/>
<dbReference type="GO" id="GO:0003677">
    <property type="term" value="F:DNA binding"/>
    <property type="evidence" value="ECO:0007669"/>
    <property type="project" value="UniProtKB-KW"/>
</dbReference>
<keyword evidence="5" id="KW-0862">Zinc</keyword>
<evidence type="ECO:0000256" key="8">
    <source>
        <dbReference type="PROSITE-ProRule" id="PRU00042"/>
    </source>
</evidence>
<keyword evidence="4 8" id="KW-0863">Zinc-finger</keyword>
<accession>A0AA36CWQ8</accession>